<keyword evidence="3" id="KW-1185">Reference proteome</keyword>
<dbReference type="Bgee" id="ENSLOCG00000004104">
    <property type="expression patterns" value="Expressed in intestine and 1 other cell type or tissue"/>
</dbReference>
<sequence>MCKRALNTICPPGWNSFSGNCYWFVSNPNLLTTWYEAQRKCFNLGALLLTIKSEQEQFYINGFLPDLQQVEVPDIWIGLSDKETDGTFQWEDKKPVTFQNWAPSHPHNTANMWDCGQIYTGDVEGKWETTSCFRNLGYVCKMAGGHNIRPTSAPGRVVSVDNENDSNNKVLYR</sequence>
<dbReference type="Proteomes" id="UP000018468">
    <property type="component" value="Linkage group LG2"/>
</dbReference>
<dbReference type="InterPro" id="IPR016187">
    <property type="entry name" value="CTDL_fold"/>
</dbReference>
<feature type="domain" description="C-type lectin" evidence="1">
    <location>
        <begin position="17"/>
        <end position="141"/>
    </location>
</feature>
<dbReference type="AlphaFoldDB" id="W5M942"/>
<reference evidence="3" key="1">
    <citation type="submission" date="2011-12" db="EMBL/GenBank/DDBJ databases">
        <title>The Draft Genome of Lepisosteus oculatus.</title>
        <authorList>
            <consortium name="The Broad Institute Genome Assembly &amp; Analysis Group"/>
            <consortium name="Computational R&amp;D Group"/>
            <consortium name="and Sequencing Platform"/>
            <person name="Di Palma F."/>
            <person name="Alfoldi J."/>
            <person name="Johnson J."/>
            <person name="Berlin A."/>
            <person name="Gnerre S."/>
            <person name="Jaffe D."/>
            <person name="MacCallum I."/>
            <person name="Young S."/>
            <person name="Walker B.J."/>
            <person name="Lander E.S."/>
            <person name="Lindblad-Toh K."/>
        </authorList>
    </citation>
    <scope>NUCLEOTIDE SEQUENCE [LARGE SCALE GENOMIC DNA]</scope>
</reference>
<proteinExistence type="predicted"/>
<accession>W5M942</accession>
<dbReference type="STRING" id="7918.ENSLOCP00000004901"/>
<dbReference type="Pfam" id="PF00059">
    <property type="entry name" value="Lectin_C"/>
    <property type="match status" value="1"/>
</dbReference>
<evidence type="ECO:0000313" key="3">
    <source>
        <dbReference type="Proteomes" id="UP000018468"/>
    </source>
</evidence>
<dbReference type="Ensembl" id="ENSLOCT00000004909.1">
    <property type="protein sequence ID" value="ENSLOCP00000004901.1"/>
    <property type="gene ID" value="ENSLOCG00000004104.1"/>
</dbReference>
<dbReference type="HOGENOM" id="CLU_049894_10_1_1"/>
<reference evidence="2" key="2">
    <citation type="submission" date="2025-08" db="UniProtKB">
        <authorList>
            <consortium name="Ensembl"/>
        </authorList>
    </citation>
    <scope>IDENTIFICATION</scope>
</reference>
<dbReference type="eggNOG" id="KOG4297">
    <property type="taxonomic scope" value="Eukaryota"/>
</dbReference>
<dbReference type="InterPro" id="IPR001304">
    <property type="entry name" value="C-type_lectin-like"/>
</dbReference>
<dbReference type="SMART" id="SM00034">
    <property type="entry name" value="CLECT"/>
    <property type="match status" value="1"/>
</dbReference>
<dbReference type="PRINTS" id="PR01504">
    <property type="entry name" value="PNCREATITSAP"/>
</dbReference>
<protein>
    <recommendedName>
        <fullName evidence="1">C-type lectin domain-containing protein</fullName>
    </recommendedName>
</protein>
<dbReference type="InterPro" id="IPR050111">
    <property type="entry name" value="C-type_lectin/snaclec_domain"/>
</dbReference>
<dbReference type="FunFam" id="3.10.100.10:FF:000209">
    <property type="match status" value="1"/>
</dbReference>
<evidence type="ECO:0000313" key="2">
    <source>
        <dbReference type="Ensembl" id="ENSLOCP00000004901.1"/>
    </source>
</evidence>
<reference evidence="2" key="3">
    <citation type="submission" date="2025-09" db="UniProtKB">
        <authorList>
            <consortium name="Ensembl"/>
        </authorList>
    </citation>
    <scope>IDENTIFICATION</scope>
</reference>
<dbReference type="PANTHER" id="PTHR22803">
    <property type="entry name" value="MANNOSE, PHOSPHOLIPASE, LECTIN RECEPTOR RELATED"/>
    <property type="match status" value="1"/>
</dbReference>
<dbReference type="Gene3D" id="3.10.100.10">
    <property type="entry name" value="Mannose-Binding Protein A, subunit A"/>
    <property type="match status" value="1"/>
</dbReference>
<name>W5M942_LEPOC</name>
<dbReference type="EMBL" id="AHAT01012512">
    <property type="status" value="NOT_ANNOTATED_CDS"/>
    <property type="molecule type" value="Genomic_DNA"/>
</dbReference>
<dbReference type="PROSITE" id="PS50041">
    <property type="entry name" value="C_TYPE_LECTIN_2"/>
    <property type="match status" value="1"/>
</dbReference>
<dbReference type="GeneTree" id="ENSGT01150000286973"/>
<organism evidence="2 3">
    <name type="scientific">Lepisosteus oculatus</name>
    <name type="common">Spotted gar</name>
    <dbReference type="NCBI Taxonomy" id="7918"/>
    <lineage>
        <taxon>Eukaryota</taxon>
        <taxon>Metazoa</taxon>
        <taxon>Chordata</taxon>
        <taxon>Craniata</taxon>
        <taxon>Vertebrata</taxon>
        <taxon>Euteleostomi</taxon>
        <taxon>Actinopterygii</taxon>
        <taxon>Neopterygii</taxon>
        <taxon>Holostei</taxon>
        <taxon>Semionotiformes</taxon>
        <taxon>Lepisosteidae</taxon>
        <taxon>Lepisosteus</taxon>
    </lineage>
</organism>
<dbReference type="InParanoid" id="W5M942"/>
<dbReference type="InterPro" id="IPR016186">
    <property type="entry name" value="C-type_lectin-like/link_sf"/>
</dbReference>
<dbReference type="OMA" id="HNTANMW"/>
<evidence type="ECO:0000259" key="1">
    <source>
        <dbReference type="PROSITE" id="PS50041"/>
    </source>
</evidence>
<dbReference type="SUPFAM" id="SSF56436">
    <property type="entry name" value="C-type lectin-like"/>
    <property type="match status" value="1"/>
</dbReference>